<reference evidence="3" key="1">
    <citation type="journal article" date="2015" name="Proc. Natl. Acad. Sci. U.S.A.">
        <title>Networks of energetic and metabolic interactions define dynamics in microbial communities.</title>
        <authorList>
            <person name="Embree M."/>
            <person name="Liu J.K."/>
            <person name="Al-Bassam M.M."/>
            <person name="Zengler K."/>
        </authorList>
    </citation>
    <scope>NUCLEOTIDE SEQUENCE</scope>
</reference>
<feature type="transmembrane region" description="Helical" evidence="2">
    <location>
        <begin position="60"/>
        <end position="79"/>
    </location>
</feature>
<sequence>MPVESPQAWGIPEREIITGLPAGLQGGGRLKTGTAPAAAPVYNRPPPSHTGGMEFDGKTFLTALGLAFILEGLPYFLFAERMPEVLRFLSERPAPELRRLGLTAILTGLLVVTLMRW</sequence>
<accession>A0A0W8G6S2</accession>
<dbReference type="InterPro" id="IPR019201">
    <property type="entry name" value="DUF2065"/>
</dbReference>
<evidence type="ECO:0000313" key="3">
    <source>
        <dbReference type="EMBL" id="KUG28706.1"/>
    </source>
</evidence>
<keyword evidence="2" id="KW-0472">Membrane</keyword>
<name>A0A0W8G6S2_9ZZZZ</name>
<keyword evidence="2" id="KW-1133">Transmembrane helix</keyword>
<dbReference type="Pfam" id="PF09838">
    <property type="entry name" value="DUF2065"/>
    <property type="match status" value="1"/>
</dbReference>
<evidence type="ECO:0008006" key="4">
    <source>
        <dbReference type="Google" id="ProtNLM"/>
    </source>
</evidence>
<evidence type="ECO:0000256" key="1">
    <source>
        <dbReference type="SAM" id="MobiDB-lite"/>
    </source>
</evidence>
<evidence type="ECO:0000256" key="2">
    <source>
        <dbReference type="SAM" id="Phobius"/>
    </source>
</evidence>
<organism evidence="3">
    <name type="scientific">hydrocarbon metagenome</name>
    <dbReference type="NCBI Taxonomy" id="938273"/>
    <lineage>
        <taxon>unclassified sequences</taxon>
        <taxon>metagenomes</taxon>
        <taxon>ecological metagenomes</taxon>
    </lineage>
</organism>
<gene>
    <name evidence="3" type="ORF">ASZ90_001402</name>
</gene>
<proteinExistence type="predicted"/>
<dbReference type="EMBL" id="LNQE01000189">
    <property type="protein sequence ID" value="KUG28706.1"/>
    <property type="molecule type" value="Genomic_DNA"/>
</dbReference>
<protein>
    <recommendedName>
        <fullName evidence="4">DUF2065 domain-containing protein</fullName>
    </recommendedName>
</protein>
<dbReference type="AlphaFoldDB" id="A0A0W8G6S2"/>
<comment type="caution">
    <text evidence="3">The sequence shown here is derived from an EMBL/GenBank/DDBJ whole genome shotgun (WGS) entry which is preliminary data.</text>
</comment>
<keyword evidence="2" id="KW-0812">Transmembrane</keyword>
<feature type="region of interest" description="Disordered" evidence="1">
    <location>
        <begin position="23"/>
        <end position="49"/>
    </location>
</feature>